<keyword evidence="10" id="KW-1185">Reference proteome</keyword>
<evidence type="ECO:0000256" key="6">
    <source>
        <dbReference type="ARBA" id="ARBA00023170"/>
    </source>
</evidence>
<reference evidence="9" key="2">
    <citation type="submission" date="2022-10" db="EMBL/GenBank/DDBJ databases">
        <authorList>
            <consortium name="ENA_rothamsted_submissions"/>
            <consortium name="culmorum"/>
            <person name="King R."/>
        </authorList>
    </citation>
    <scope>NUCLEOTIDE SEQUENCE</scope>
</reference>
<evidence type="ECO:0000313" key="9">
    <source>
        <dbReference type="EMBL" id="CAG9806529.1"/>
    </source>
</evidence>
<dbReference type="SUPFAM" id="SSF53850">
    <property type="entry name" value="Periplasmic binding protein-like II"/>
    <property type="match status" value="1"/>
</dbReference>
<evidence type="ECO:0000313" key="10">
    <source>
        <dbReference type="Proteomes" id="UP001153620"/>
    </source>
</evidence>
<proteinExistence type="predicted"/>
<gene>
    <name evidence="9" type="ORF">CHIRRI_LOCUS9384</name>
</gene>
<dbReference type="Gene3D" id="1.10.287.70">
    <property type="match status" value="1"/>
</dbReference>
<evidence type="ECO:0000256" key="2">
    <source>
        <dbReference type="ARBA" id="ARBA00022475"/>
    </source>
</evidence>
<dbReference type="InterPro" id="IPR052192">
    <property type="entry name" value="Insect_Ionotropic_Sensory_Rcpt"/>
</dbReference>
<evidence type="ECO:0000256" key="4">
    <source>
        <dbReference type="ARBA" id="ARBA00022989"/>
    </source>
</evidence>
<evidence type="ECO:0008006" key="11">
    <source>
        <dbReference type="Google" id="ProtNLM"/>
    </source>
</evidence>
<keyword evidence="4 8" id="KW-1133">Transmembrane helix</keyword>
<evidence type="ECO:0000256" key="1">
    <source>
        <dbReference type="ARBA" id="ARBA00004651"/>
    </source>
</evidence>
<evidence type="ECO:0000256" key="8">
    <source>
        <dbReference type="SAM" id="Phobius"/>
    </source>
</evidence>
<dbReference type="PANTHER" id="PTHR42643:SF30">
    <property type="entry name" value="IONOTROPIC RECEPTOR 40A-RELATED"/>
    <property type="match status" value="1"/>
</dbReference>
<evidence type="ECO:0000256" key="5">
    <source>
        <dbReference type="ARBA" id="ARBA00023136"/>
    </source>
</evidence>
<comment type="subcellular location">
    <subcellularLocation>
        <location evidence="1">Cell membrane</location>
        <topology evidence="1">Multi-pass membrane protein</topology>
    </subcellularLocation>
</comment>
<dbReference type="OrthoDB" id="8050636at2759"/>
<keyword evidence="2" id="KW-1003">Cell membrane</keyword>
<sequence>MYTDIDSDGKPKGPLIDLFKAMGSRANFTYNYQIVTTSYDGTKSLQPENNTILTPQIHFQIAPFIFSNYAPETYHFTTLFHEQKISFALTESQPYSSFEKLSLPFDTLTWTFLIIVFVCAFSCILVFGIISSKVQELIFGKDVDTPSLNVVAIFFGISQTKLPFRNFPRIILVTFIMFCLVLRTAYQGVLFEMIAGDLRKPLPKTLDDLHDMDYKILLCDAISFIEDLFPEKLTTSVHQIDMLNFTALLIARKSRLQDKTSFCFYDDYLKTYDRHFPCSGGFLNEQLYSSLGGIILPQFNFLYELVDETLQLLLAAGIFQHSFEMLQFEVHLKLFSISMPLKLVDVEILTLDGLSYGFTLWMFACIISGIAFMLELTGFYLKLHPIDRLKDLIGVFIISRFSLRYNVYRV</sequence>
<feature type="transmembrane region" description="Helical" evidence="8">
    <location>
        <begin position="358"/>
        <end position="381"/>
    </location>
</feature>
<evidence type="ECO:0000256" key="7">
    <source>
        <dbReference type="ARBA" id="ARBA00023180"/>
    </source>
</evidence>
<keyword evidence="5 8" id="KW-0472">Membrane</keyword>
<protein>
    <recommendedName>
        <fullName evidence="11">Ionotropic receptor</fullName>
    </recommendedName>
</protein>
<dbReference type="PANTHER" id="PTHR42643">
    <property type="entry name" value="IONOTROPIC RECEPTOR 20A-RELATED"/>
    <property type="match status" value="1"/>
</dbReference>
<accession>A0A9N9RWJ5</accession>
<keyword evidence="6" id="KW-0675">Receptor</keyword>
<feature type="transmembrane region" description="Helical" evidence="8">
    <location>
        <begin position="167"/>
        <end position="186"/>
    </location>
</feature>
<dbReference type="EMBL" id="OU895879">
    <property type="protein sequence ID" value="CAG9806529.1"/>
    <property type="molecule type" value="Genomic_DNA"/>
</dbReference>
<dbReference type="Proteomes" id="UP001153620">
    <property type="component" value="Chromosome 3"/>
</dbReference>
<organism evidence="9 10">
    <name type="scientific">Chironomus riparius</name>
    <dbReference type="NCBI Taxonomy" id="315576"/>
    <lineage>
        <taxon>Eukaryota</taxon>
        <taxon>Metazoa</taxon>
        <taxon>Ecdysozoa</taxon>
        <taxon>Arthropoda</taxon>
        <taxon>Hexapoda</taxon>
        <taxon>Insecta</taxon>
        <taxon>Pterygota</taxon>
        <taxon>Neoptera</taxon>
        <taxon>Endopterygota</taxon>
        <taxon>Diptera</taxon>
        <taxon>Nematocera</taxon>
        <taxon>Chironomoidea</taxon>
        <taxon>Chironomidae</taxon>
        <taxon>Chironominae</taxon>
        <taxon>Chironomus</taxon>
    </lineage>
</organism>
<reference evidence="9" key="1">
    <citation type="submission" date="2022-01" db="EMBL/GenBank/DDBJ databases">
        <authorList>
            <person name="King R."/>
        </authorList>
    </citation>
    <scope>NUCLEOTIDE SEQUENCE</scope>
</reference>
<evidence type="ECO:0000256" key="3">
    <source>
        <dbReference type="ARBA" id="ARBA00022692"/>
    </source>
</evidence>
<keyword evidence="7" id="KW-0325">Glycoprotein</keyword>
<name>A0A9N9RWJ5_9DIPT</name>
<dbReference type="GO" id="GO:0005886">
    <property type="term" value="C:plasma membrane"/>
    <property type="evidence" value="ECO:0007669"/>
    <property type="project" value="UniProtKB-SubCell"/>
</dbReference>
<dbReference type="AlphaFoldDB" id="A0A9N9RWJ5"/>
<feature type="transmembrane region" description="Helical" evidence="8">
    <location>
        <begin position="108"/>
        <end position="130"/>
    </location>
</feature>
<keyword evidence="3 8" id="KW-0812">Transmembrane</keyword>